<evidence type="ECO:0000256" key="2">
    <source>
        <dbReference type="SAM" id="Phobius"/>
    </source>
</evidence>
<accession>A0ABR3NZW4</accession>
<evidence type="ECO:0008006" key="6">
    <source>
        <dbReference type="Google" id="ProtNLM"/>
    </source>
</evidence>
<dbReference type="Proteomes" id="UP001558613">
    <property type="component" value="Unassembled WGS sequence"/>
</dbReference>
<keyword evidence="2" id="KW-0472">Membrane</keyword>
<keyword evidence="2" id="KW-0812">Transmembrane</keyword>
<dbReference type="PANTHER" id="PTHR36526">
    <property type="entry name" value="TRANSMEMBRANE PROTEIN 154"/>
    <property type="match status" value="1"/>
</dbReference>
<feature type="compositionally biased region" description="Polar residues" evidence="1">
    <location>
        <begin position="99"/>
        <end position="112"/>
    </location>
</feature>
<protein>
    <recommendedName>
        <fullName evidence="6">Transmembrane protein 154</fullName>
    </recommendedName>
</protein>
<organism evidence="4 5">
    <name type="scientific">Cirrhinus molitorella</name>
    <name type="common">mud carp</name>
    <dbReference type="NCBI Taxonomy" id="172907"/>
    <lineage>
        <taxon>Eukaryota</taxon>
        <taxon>Metazoa</taxon>
        <taxon>Chordata</taxon>
        <taxon>Craniata</taxon>
        <taxon>Vertebrata</taxon>
        <taxon>Euteleostomi</taxon>
        <taxon>Actinopterygii</taxon>
        <taxon>Neopterygii</taxon>
        <taxon>Teleostei</taxon>
        <taxon>Ostariophysi</taxon>
        <taxon>Cypriniformes</taxon>
        <taxon>Cyprinidae</taxon>
        <taxon>Labeoninae</taxon>
        <taxon>Labeonini</taxon>
        <taxon>Cirrhinus</taxon>
    </lineage>
</organism>
<keyword evidence="5" id="KW-1185">Reference proteome</keyword>
<feature type="transmembrane region" description="Helical" evidence="2">
    <location>
        <begin position="133"/>
        <end position="157"/>
    </location>
</feature>
<comment type="caution">
    <text evidence="4">The sequence shown here is derived from an EMBL/GenBank/DDBJ whole genome shotgun (WGS) entry which is preliminary data.</text>
</comment>
<dbReference type="EMBL" id="JAYMGO010000001">
    <property type="protein sequence ID" value="KAL1282425.1"/>
    <property type="molecule type" value="Genomic_DNA"/>
</dbReference>
<dbReference type="PANTHER" id="PTHR36526:SF1">
    <property type="entry name" value="TRANSMEMBRANE PROTEIN 154"/>
    <property type="match status" value="1"/>
</dbReference>
<name>A0ABR3NZW4_9TELE</name>
<feature type="chain" id="PRO_5045870830" description="Transmembrane protein 154" evidence="3">
    <location>
        <begin position="47"/>
        <end position="219"/>
    </location>
</feature>
<gene>
    <name evidence="4" type="ORF">QQF64_001228</name>
</gene>
<dbReference type="InterPro" id="IPR028064">
    <property type="entry name" value="TMEM154"/>
</dbReference>
<keyword evidence="3" id="KW-0732">Signal</keyword>
<dbReference type="InterPro" id="IPR053087">
    <property type="entry name" value="TMEM154-like"/>
</dbReference>
<dbReference type="Pfam" id="PF15102">
    <property type="entry name" value="TMEM154"/>
    <property type="match status" value="1"/>
</dbReference>
<feature type="region of interest" description="Disordered" evidence="1">
    <location>
        <begin position="68"/>
        <end position="128"/>
    </location>
</feature>
<reference evidence="4 5" key="1">
    <citation type="submission" date="2023-09" db="EMBL/GenBank/DDBJ databases">
        <authorList>
            <person name="Wang M."/>
        </authorList>
    </citation>
    <scope>NUCLEOTIDE SEQUENCE [LARGE SCALE GENOMIC DNA]</scope>
    <source>
        <strain evidence="4">GT-2023</strain>
        <tissue evidence="4">Liver</tissue>
    </source>
</reference>
<feature type="signal peptide" evidence="3">
    <location>
        <begin position="1"/>
        <end position="46"/>
    </location>
</feature>
<evidence type="ECO:0000256" key="3">
    <source>
        <dbReference type="SAM" id="SignalP"/>
    </source>
</evidence>
<sequence>MPCANNIGFKDLRLVGHCFHRGLWEMNLTLFLLLALTASWTGLVQCEDNEETEQEIVLKDSLVLVTHQAEGEEENSENHGDGAGSGDGRSRANLDFGSPPNSESNTEQTVTNEEIKLTTETNTDADTEDPKPIIMIIILLVLTLVIITVIVCVVMFYRRWRVKVAEDTNEDPYLDHGDHEKVPMPMFEDDIPSVMELEMEDLENWMTKDGGKKVDTGQI</sequence>
<evidence type="ECO:0000313" key="4">
    <source>
        <dbReference type="EMBL" id="KAL1282425.1"/>
    </source>
</evidence>
<evidence type="ECO:0000256" key="1">
    <source>
        <dbReference type="SAM" id="MobiDB-lite"/>
    </source>
</evidence>
<proteinExistence type="predicted"/>
<evidence type="ECO:0000313" key="5">
    <source>
        <dbReference type="Proteomes" id="UP001558613"/>
    </source>
</evidence>
<keyword evidence="2" id="KW-1133">Transmembrane helix</keyword>